<reference evidence="2 3" key="1">
    <citation type="submission" date="2015-04" db="EMBL/GenBank/DDBJ databases">
        <authorList>
            <person name="Syromyatnikov M.Y."/>
            <person name="Popov V.N."/>
        </authorList>
    </citation>
    <scope>NUCLEOTIDE SEQUENCE [LARGE SCALE GENOMIC DNA]</scope>
</reference>
<protein>
    <submittedName>
        <fullName evidence="2">CLUMA_CG010949, isoform A</fullName>
    </submittedName>
</protein>
<evidence type="ECO:0000313" key="3">
    <source>
        <dbReference type="Proteomes" id="UP000183832"/>
    </source>
</evidence>
<evidence type="ECO:0000256" key="1">
    <source>
        <dbReference type="SAM" id="MobiDB-lite"/>
    </source>
</evidence>
<name>A0A1J1IBH4_9DIPT</name>
<gene>
    <name evidence="2" type="ORF">CLUMA_CG010949</name>
</gene>
<accession>A0A1J1IBH4</accession>
<feature type="region of interest" description="Disordered" evidence="1">
    <location>
        <begin position="1"/>
        <end position="28"/>
    </location>
</feature>
<proteinExistence type="predicted"/>
<organism evidence="2 3">
    <name type="scientific">Clunio marinus</name>
    <dbReference type="NCBI Taxonomy" id="568069"/>
    <lineage>
        <taxon>Eukaryota</taxon>
        <taxon>Metazoa</taxon>
        <taxon>Ecdysozoa</taxon>
        <taxon>Arthropoda</taxon>
        <taxon>Hexapoda</taxon>
        <taxon>Insecta</taxon>
        <taxon>Pterygota</taxon>
        <taxon>Neoptera</taxon>
        <taxon>Endopterygota</taxon>
        <taxon>Diptera</taxon>
        <taxon>Nematocera</taxon>
        <taxon>Chironomoidea</taxon>
        <taxon>Chironomidae</taxon>
        <taxon>Clunio</taxon>
    </lineage>
</organism>
<keyword evidence="3" id="KW-1185">Reference proteome</keyword>
<dbReference type="Proteomes" id="UP000183832">
    <property type="component" value="Unassembled WGS sequence"/>
</dbReference>
<dbReference type="EMBL" id="CVRI01000047">
    <property type="protein sequence ID" value="CRK97563.1"/>
    <property type="molecule type" value="Genomic_DNA"/>
</dbReference>
<dbReference type="AlphaFoldDB" id="A0A1J1IBH4"/>
<sequence>MDVKNKNRKSQERGNDESRFMVQHGRTDRHVKSSHTLNYLQSCFQNGNFILLIKQVLIIGGSKPKAEQRQKHKREQKFVAKLAHNKIEINLDNLFEHLAHEIFDSTQTLL</sequence>
<evidence type="ECO:0000313" key="2">
    <source>
        <dbReference type="EMBL" id="CRK97563.1"/>
    </source>
</evidence>